<feature type="signal peptide" evidence="2">
    <location>
        <begin position="1"/>
        <end position="19"/>
    </location>
</feature>
<dbReference type="GeneID" id="301982176"/>
<sequence length="111" mass="11536">MKAAGTLYFAAMVALAVSAGYGAQSACFIEVLTTVGKASELPLERIAADNAMERVIEDGARSLIQPSASAQSGAARLDASENGFGASGSPHRPPRLVPGYRTSVTDSKYWT</sequence>
<proteinExistence type="predicted"/>
<dbReference type="EMBL" id="FRAB01000042">
    <property type="protein sequence ID" value="SHK86437.1"/>
    <property type="molecule type" value="Genomic_DNA"/>
</dbReference>
<protein>
    <submittedName>
        <fullName evidence="3">Uncharacterized protein</fullName>
    </submittedName>
</protein>
<evidence type="ECO:0000256" key="2">
    <source>
        <dbReference type="SAM" id="SignalP"/>
    </source>
</evidence>
<feature type="region of interest" description="Disordered" evidence="1">
    <location>
        <begin position="66"/>
        <end position="111"/>
    </location>
</feature>
<evidence type="ECO:0000313" key="4">
    <source>
        <dbReference type="Proteomes" id="UP000184395"/>
    </source>
</evidence>
<dbReference type="KEGG" id="pts:CUJ90_29170"/>
<dbReference type="AlphaFoldDB" id="A0A1M6VYC3"/>
<dbReference type="STRING" id="169427.SAMN05192548_104223"/>
<keyword evidence="2" id="KW-0732">Signal</keyword>
<reference evidence="3 4" key="1">
    <citation type="submission" date="2016-11" db="EMBL/GenBank/DDBJ databases">
        <authorList>
            <person name="Jaros S."/>
            <person name="Januszkiewicz K."/>
            <person name="Wedrychowicz H."/>
        </authorList>
    </citation>
    <scope>NUCLEOTIDE SEQUENCE [LARGE SCALE GENOMIC DNA]</scope>
    <source>
        <strain evidence="3 4">LMG 20594</strain>
    </source>
</reference>
<organism evidence="3 4">
    <name type="scientific">Paraburkholderia terricola</name>
    <dbReference type="NCBI Taxonomy" id="169427"/>
    <lineage>
        <taxon>Bacteria</taxon>
        <taxon>Pseudomonadati</taxon>
        <taxon>Pseudomonadota</taxon>
        <taxon>Betaproteobacteria</taxon>
        <taxon>Burkholderiales</taxon>
        <taxon>Burkholderiaceae</taxon>
        <taxon>Paraburkholderia</taxon>
    </lineage>
</organism>
<feature type="chain" id="PRO_5009921869" evidence="2">
    <location>
        <begin position="20"/>
        <end position="111"/>
    </location>
</feature>
<dbReference type="RefSeq" id="WP_073431731.1">
    <property type="nucleotide sequence ID" value="NZ_CADFGY010000039.1"/>
</dbReference>
<feature type="compositionally biased region" description="Polar residues" evidence="1">
    <location>
        <begin position="102"/>
        <end position="111"/>
    </location>
</feature>
<accession>A0A1M6VYC3</accession>
<gene>
    <name evidence="3" type="ORF">SAMN05192548_104223</name>
</gene>
<dbReference type="OrthoDB" id="9110299at2"/>
<dbReference type="Proteomes" id="UP000184395">
    <property type="component" value="Unassembled WGS sequence"/>
</dbReference>
<evidence type="ECO:0000313" key="3">
    <source>
        <dbReference type="EMBL" id="SHK86437.1"/>
    </source>
</evidence>
<name>A0A1M6VYC3_9BURK</name>
<evidence type="ECO:0000256" key="1">
    <source>
        <dbReference type="SAM" id="MobiDB-lite"/>
    </source>
</evidence>